<gene>
    <name evidence="1" type="ORF">HNQ77_004156</name>
</gene>
<dbReference type="EMBL" id="JACHEK010000009">
    <property type="protein sequence ID" value="MBB6146184.1"/>
    <property type="molecule type" value="Genomic_DNA"/>
</dbReference>
<keyword evidence="2" id="KW-1185">Reference proteome</keyword>
<evidence type="ECO:0000313" key="1">
    <source>
        <dbReference type="EMBL" id="MBB6146184.1"/>
    </source>
</evidence>
<name>A0A841K7D9_9BACT</name>
<proteinExistence type="predicted"/>
<evidence type="ECO:0000313" key="2">
    <source>
        <dbReference type="Proteomes" id="UP000538666"/>
    </source>
</evidence>
<accession>A0A841K7D9</accession>
<reference evidence="1 2" key="1">
    <citation type="submission" date="2020-08" db="EMBL/GenBank/DDBJ databases">
        <title>Genomic Encyclopedia of Type Strains, Phase IV (KMG-IV): sequencing the most valuable type-strain genomes for metagenomic binning, comparative biology and taxonomic classification.</title>
        <authorList>
            <person name="Goeker M."/>
        </authorList>
    </citation>
    <scope>NUCLEOTIDE SEQUENCE [LARGE SCALE GENOMIC DNA]</scope>
    <source>
        <strain evidence="1 2">DSM 103733</strain>
    </source>
</reference>
<protein>
    <submittedName>
        <fullName evidence="1">Uncharacterized protein</fullName>
    </submittedName>
</protein>
<organism evidence="1 2">
    <name type="scientific">Silvibacterium bohemicum</name>
    <dbReference type="NCBI Taxonomy" id="1577686"/>
    <lineage>
        <taxon>Bacteria</taxon>
        <taxon>Pseudomonadati</taxon>
        <taxon>Acidobacteriota</taxon>
        <taxon>Terriglobia</taxon>
        <taxon>Terriglobales</taxon>
        <taxon>Acidobacteriaceae</taxon>
        <taxon>Silvibacterium</taxon>
    </lineage>
</organism>
<comment type="caution">
    <text evidence="1">The sequence shown here is derived from an EMBL/GenBank/DDBJ whole genome shotgun (WGS) entry which is preliminary data.</text>
</comment>
<dbReference type="AlphaFoldDB" id="A0A841K7D9"/>
<dbReference type="Proteomes" id="UP000538666">
    <property type="component" value="Unassembled WGS sequence"/>
</dbReference>
<sequence>MSIACFVFALVYTKLDRWFVSVQGIPGFAIVKSVEQIRTLPERMWEVTIEVFPEDIPNLMFQRTMQWTDSEFQDRTPMPEPNGRLPIRFRRAPRPLVMPMKILPWTRNRTK</sequence>